<keyword evidence="3" id="KW-1185">Reference proteome</keyword>
<dbReference type="Proteomes" id="UP000010931">
    <property type="component" value="Unassembled WGS sequence"/>
</dbReference>
<evidence type="ECO:0000256" key="1">
    <source>
        <dbReference type="SAM" id="MobiDB-lite"/>
    </source>
</evidence>
<feature type="region of interest" description="Disordered" evidence="1">
    <location>
        <begin position="1"/>
        <end position="50"/>
    </location>
</feature>
<sequence length="50" mass="5682">MSPYAGHRDFENPSPVRRNARKRHRRGQSELIGDAVRKRTIPLARGVNAS</sequence>
<dbReference type="AlphaFoldDB" id="L7FHR8"/>
<evidence type="ECO:0000313" key="3">
    <source>
        <dbReference type="Proteomes" id="UP000010931"/>
    </source>
</evidence>
<dbReference type="EMBL" id="AEJB01000097">
    <property type="protein sequence ID" value="ELP70255.1"/>
    <property type="molecule type" value="Genomic_DNA"/>
</dbReference>
<accession>L7FHR8</accession>
<name>L7FHR8_STRT8</name>
<evidence type="ECO:0000313" key="2">
    <source>
        <dbReference type="EMBL" id="ELP70255.1"/>
    </source>
</evidence>
<protein>
    <submittedName>
        <fullName evidence="2">Uncharacterized protein</fullName>
    </submittedName>
</protein>
<comment type="caution">
    <text evidence="2">The sequence shown here is derived from an EMBL/GenBank/DDBJ whole genome shotgun (WGS) entry which is preliminary data.</text>
</comment>
<organism evidence="2 3">
    <name type="scientific">Streptomyces turgidiscabies (strain Car8)</name>
    <dbReference type="NCBI Taxonomy" id="698760"/>
    <lineage>
        <taxon>Bacteria</taxon>
        <taxon>Bacillati</taxon>
        <taxon>Actinomycetota</taxon>
        <taxon>Actinomycetes</taxon>
        <taxon>Kitasatosporales</taxon>
        <taxon>Streptomycetaceae</taxon>
        <taxon>Streptomyces</taxon>
    </lineage>
</organism>
<proteinExistence type="predicted"/>
<gene>
    <name evidence="2" type="ORF">STRTUCAR8_04388</name>
</gene>
<reference evidence="2 3" key="1">
    <citation type="journal article" date="2011" name="Plasmid">
        <title>Streptomyces turgidiscabies Car8 contains a modular pathogenicity island that shares virulence genes with other actinobacterial plant pathogens.</title>
        <authorList>
            <person name="Huguet-Tapia J.C."/>
            <person name="Badger J.H."/>
            <person name="Loria R."/>
            <person name="Pettis G.S."/>
        </authorList>
    </citation>
    <scope>NUCLEOTIDE SEQUENCE [LARGE SCALE GENOMIC DNA]</scope>
    <source>
        <strain evidence="2 3">Car8</strain>
    </source>
</reference>
<feature type="compositionally biased region" description="Basic and acidic residues" evidence="1">
    <location>
        <begin position="1"/>
        <end position="11"/>
    </location>
</feature>